<reference evidence="12" key="1">
    <citation type="submission" date="2013-11" db="EMBL/GenBank/DDBJ databases">
        <title>New antitubercular compounds from marine-derived Verrucosispora sp. MS100047.</title>
        <authorList>
            <person name="Huang P."/>
            <person name="Xie F."/>
            <person name="Wang Q."/>
            <person name="Wang J."/>
            <person name="Wang Q."/>
            <person name="Abdel-Mageed W.M."/>
            <person name="Liu M."/>
            <person name="Han J."/>
            <person name="Song F."/>
            <person name="Dai H."/>
            <person name="Liu X."/>
            <person name="Zhang L."/>
        </authorList>
    </citation>
    <scope>NUCLEOTIDE SEQUENCE</scope>
    <source>
        <strain evidence="12">MS100047</strain>
    </source>
</reference>
<dbReference type="GO" id="GO:0005829">
    <property type="term" value="C:cytosol"/>
    <property type="evidence" value="ECO:0007669"/>
    <property type="project" value="TreeGrafter"/>
</dbReference>
<comment type="pathway">
    <text evidence="1">Amino-acid biosynthesis; L-asparagine biosynthesis; L-asparagine from L-aspartate (L-Gln route): step 1/1.</text>
</comment>
<evidence type="ECO:0000259" key="11">
    <source>
        <dbReference type="PROSITE" id="PS51278"/>
    </source>
</evidence>
<protein>
    <recommendedName>
        <fullName evidence="3">asparagine synthase (glutamine-hydrolyzing)</fullName>
        <ecNumber evidence="3">6.3.5.4</ecNumber>
    </recommendedName>
</protein>
<dbReference type="CDD" id="cd00712">
    <property type="entry name" value="AsnB"/>
    <property type="match status" value="1"/>
</dbReference>
<dbReference type="EMBL" id="KF826689">
    <property type="protein sequence ID" value="AIS85797.1"/>
    <property type="molecule type" value="Genomic_DNA"/>
</dbReference>
<feature type="binding site" evidence="9">
    <location>
        <position position="292"/>
    </location>
    <ligand>
        <name>ATP</name>
        <dbReference type="ChEBI" id="CHEBI:30616"/>
    </ligand>
</feature>
<dbReference type="PANTHER" id="PTHR43284">
    <property type="entry name" value="ASPARAGINE SYNTHETASE (GLUTAMINE-HYDROLYZING)"/>
    <property type="match status" value="1"/>
</dbReference>
<dbReference type="GO" id="GO:0006529">
    <property type="term" value="P:asparagine biosynthetic process"/>
    <property type="evidence" value="ECO:0007669"/>
    <property type="project" value="UniProtKB-KW"/>
</dbReference>
<dbReference type="Gene3D" id="3.40.50.620">
    <property type="entry name" value="HUPs"/>
    <property type="match status" value="1"/>
</dbReference>
<dbReference type="SUPFAM" id="SSF52402">
    <property type="entry name" value="Adenine nucleotide alpha hydrolases-like"/>
    <property type="match status" value="1"/>
</dbReference>
<dbReference type="InterPro" id="IPR017932">
    <property type="entry name" value="GATase_2_dom"/>
</dbReference>
<keyword evidence="5 9" id="KW-0067">ATP-binding</keyword>
<dbReference type="GO" id="GO:0005524">
    <property type="term" value="F:ATP binding"/>
    <property type="evidence" value="ECO:0007669"/>
    <property type="project" value="UniProtKB-KW"/>
</dbReference>
<dbReference type="NCBIfam" id="TIGR01536">
    <property type="entry name" value="asn_synth_AEB"/>
    <property type="match status" value="1"/>
</dbReference>
<feature type="site" description="Important for beta-aspartyl-AMP intermediate formation" evidence="10">
    <location>
        <position position="381"/>
    </location>
</feature>
<dbReference type="CDD" id="cd01991">
    <property type="entry name" value="Asn_synthase_B_C"/>
    <property type="match status" value="1"/>
</dbReference>
<feature type="binding site" evidence="9">
    <location>
        <position position="261"/>
    </location>
    <ligand>
        <name>ATP</name>
        <dbReference type="ChEBI" id="CHEBI:30616"/>
    </ligand>
</feature>
<dbReference type="Pfam" id="PF13537">
    <property type="entry name" value="GATase_7"/>
    <property type="match status" value="1"/>
</dbReference>
<dbReference type="Gene3D" id="3.60.20.10">
    <property type="entry name" value="Glutamine Phosphoribosylpyrophosphate, subunit 1, domain 1"/>
    <property type="match status" value="1"/>
</dbReference>
<evidence type="ECO:0000256" key="10">
    <source>
        <dbReference type="PIRSR" id="PIRSR001589-3"/>
    </source>
</evidence>
<comment type="catalytic activity">
    <reaction evidence="8">
        <text>L-aspartate + L-glutamine + ATP + H2O = L-asparagine + L-glutamate + AMP + diphosphate + H(+)</text>
        <dbReference type="Rhea" id="RHEA:12228"/>
        <dbReference type="ChEBI" id="CHEBI:15377"/>
        <dbReference type="ChEBI" id="CHEBI:15378"/>
        <dbReference type="ChEBI" id="CHEBI:29985"/>
        <dbReference type="ChEBI" id="CHEBI:29991"/>
        <dbReference type="ChEBI" id="CHEBI:30616"/>
        <dbReference type="ChEBI" id="CHEBI:33019"/>
        <dbReference type="ChEBI" id="CHEBI:58048"/>
        <dbReference type="ChEBI" id="CHEBI:58359"/>
        <dbReference type="ChEBI" id="CHEBI:456215"/>
        <dbReference type="EC" id="6.3.5.4"/>
    </reaction>
</comment>
<evidence type="ECO:0000256" key="3">
    <source>
        <dbReference type="ARBA" id="ARBA00012737"/>
    </source>
</evidence>
<sequence length="617" mass="66542">MGGIAGWLDFERDLSTYRGVVLAQLGTLAPRGPDDEGVFVAPHLVAGHRARAVVERGRAKQPVTARGPGGEQVTLLLDGQVYNWRDLRAELAAAGHEFTGGDAETAAHAYLRWGSAFAERLDGMFAIVVWDADRERLLLVRDRLGVKPLFYQRVGGGLTFGSEPKALLAHPLATREVDAEGLRELLAFTSTPGRAVFRHMRRVLPGGAVEVTRDGVTEHRYWELTAAPHPDDRETTIARVRELLDASVARQLGADTPPGVLLSGGVDSSTVAALAARELARRGAGPLRTYTIGYPGGAAPNTPGPMRSAEDAPFAAAVAAHIGAEHTYLELDPAELLDPVARGSAVAAQQDMPVAAPQFPASLRLLCRHIGTHSNVVLAGEQADTVFASFMGMDDPAVIGANTYPWIAATRDRLPPAGLGTGLFAPDLLAKLDLPGYLADAYHADLARVPRLDGEDPTEARMREIYFLHLQGWQEFGCALDDGVSAAEGVELRWPYCDHRLVQYLYNVPWSMKTSGGPKGLLRAAAADLLPASVLNRAPSQFPTGRSPAYVQALRREAADVLSDPHAPVRRLVDLPAVRRALRAPFEPARAWRDLTDLELVLQLNQWLTSTAARLSL</sequence>
<evidence type="ECO:0000256" key="4">
    <source>
        <dbReference type="ARBA" id="ARBA00022741"/>
    </source>
</evidence>
<dbReference type="InterPro" id="IPR033738">
    <property type="entry name" value="AsnB_N"/>
</dbReference>
<comment type="similarity">
    <text evidence="2">Belongs to the asparagine synthetase family.</text>
</comment>
<keyword evidence="4 9" id="KW-0547">Nucleotide-binding</keyword>
<keyword evidence="6" id="KW-0028">Amino-acid biosynthesis</keyword>
<dbReference type="InterPro" id="IPR014729">
    <property type="entry name" value="Rossmann-like_a/b/a_fold"/>
</dbReference>
<dbReference type="InterPro" id="IPR001962">
    <property type="entry name" value="Asn_synthase"/>
</dbReference>
<evidence type="ECO:0000256" key="7">
    <source>
        <dbReference type="ARBA" id="ARBA00022962"/>
    </source>
</evidence>
<gene>
    <name evidence="12" type="ORF">VASRM7_555</name>
</gene>
<keyword evidence="6" id="KW-0061">Asparagine biosynthesis</keyword>
<dbReference type="PROSITE" id="PS51278">
    <property type="entry name" value="GATASE_TYPE_2"/>
    <property type="match status" value="1"/>
</dbReference>
<evidence type="ECO:0000256" key="2">
    <source>
        <dbReference type="ARBA" id="ARBA00005752"/>
    </source>
</evidence>
<proteinExistence type="inferred from homology"/>
<dbReference type="InterPro" id="IPR051786">
    <property type="entry name" value="ASN_synthetase/amidase"/>
</dbReference>
<keyword evidence="7" id="KW-0315">Glutamine amidotransferase</keyword>
<organism evidence="12">
    <name type="scientific">Verrucosispora sp. MS100047</name>
    <dbReference type="NCBI Taxonomy" id="1410949"/>
    <lineage>
        <taxon>Bacteria</taxon>
        <taxon>Bacillati</taxon>
        <taxon>Actinomycetota</taxon>
        <taxon>Actinomycetes</taxon>
        <taxon>Micromonosporales</taxon>
        <taxon>Micromonosporaceae</taxon>
        <taxon>Micromonospora</taxon>
    </lineage>
</organism>
<dbReference type="PIRSF" id="PIRSF001589">
    <property type="entry name" value="Asn_synthetase_glu-h"/>
    <property type="match status" value="1"/>
</dbReference>
<evidence type="ECO:0000256" key="1">
    <source>
        <dbReference type="ARBA" id="ARBA00005187"/>
    </source>
</evidence>
<dbReference type="AlphaFoldDB" id="A0A097CT34"/>
<dbReference type="SUPFAM" id="SSF56235">
    <property type="entry name" value="N-terminal nucleophile aminohydrolases (Ntn hydrolases)"/>
    <property type="match status" value="1"/>
</dbReference>
<dbReference type="InterPro" id="IPR006426">
    <property type="entry name" value="Asn_synth_AEB"/>
</dbReference>
<dbReference type="EC" id="6.3.5.4" evidence="3"/>
<evidence type="ECO:0000313" key="12">
    <source>
        <dbReference type="EMBL" id="AIS85797.1"/>
    </source>
</evidence>
<feature type="domain" description="Glutamine amidotransferase type-2" evidence="11">
    <location>
        <begin position="2"/>
        <end position="214"/>
    </location>
</feature>
<dbReference type="Pfam" id="PF00733">
    <property type="entry name" value="Asn_synthase"/>
    <property type="match status" value="1"/>
</dbReference>
<name>A0A097CT34_9ACTN</name>
<evidence type="ECO:0000256" key="8">
    <source>
        <dbReference type="ARBA" id="ARBA00048741"/>
    </source>
</evidence>
<accession>A0A097CT34</accession>
<evidence type="ECO:0000256" key="6">
    <source>
        <dbReference type="ARBA" id="ARBA00022888"/>
    </source>
</evidence>
<dbReference type="InterPro" id="IPR029055">
    <property type="entry name" value="Ntn_hydrolases_N"/>
</dbReference>
<dbReference type="PANTHER" id="PTHR43284:SF1">
    <property type="entry name" value="ASPARAGINE SYNTHETASE"/>
    <property type="match status" value="1"/>
</dbReference>
<evidence type="ECO:0000256" key="9">
    <source>
        <dbReference type="PIRSR" id="PIRSR001589-2"/>
    </source>
</evidence>
<dbReference type="GO" id="GO:0004066">
    <property type="term" value="F:asparagine synthase (glutamine-hydrolyzing) activity"/>
    <property type="evidence" value="ECO:0007669"/>
    <property type="project" value="UniProtKB-EC"/>
</dbReference>
<evidence type="ECO:0000256" key="5">
    <source>
        <dbReference type="ARBA" id="ARBA00022840"/>
    </source>
</evidence>
<feature type="binding site" evidence="9">
    <location>
        <position position="102"/>
    </location>
    <ligand>
        <name>L-glutamine</name>
        <dbReference type="ChEBI" id="CHEBI:58359"/>
    </ligand>
</feature>